<keyword evidence="3" id="KW-1185">Reference proteome</keyword>
<accession>A0AA39CI70</accession>
<dbReference type="Proteomes" id="UP001172673">
    <property type="component" value="Unassembled WGS sequence"/>
</dbReference>
<sequence length="270" mass="30842">MNETGEHTMANTSGSSRQQLGSALPTHPSTLPCTALSPLVAKTHSLRSEIKSIKQAEPLIARAQALKQDLDILKSEALTFRKLPRRDVEDFKLLHLQTEALGAKAEPLCKPLMELHEDMTQFAVTQTQDSLVTADDWTAKAFDGLRRAYADAVAVQKDLELRILQLYRIWEDRGHALAAIRNQKQCDRLAEEQRRRRRILTRLPLPEPNERLAALMAMGHRREDDVQDENIGPEFDGIYEPRVGTLTYLLPGWRRLGYFMPVQIQQQEWE</sequence>
<comment type="caution">
    <text evidence="2">The sequence shown here is derived from an EMBL/GenBank/DDBJ whole genome shotgun (WGS) entry which is preliminary data.</text>
</comment>
<organism evidence="2 3">
    <name type="scientific">Cladophialophora chaetospira</name>
    <dbReference type="NCBI Taxonomy" id="386627"/>
    <lineage>
        <taxon>Eukaryota</taxon>
        <taxon>Fungi</taxon>
        <taxon>Dikarya</taxon>
        <taxon>Ascomycota</taxon>
        <taxon>Pezizomycotina</taxon>
        <taxon>Eurotiomycetes</taxon>
        <taxon>Chaetothyriomycetidae</taxon>
        <taxon>Chaetothyriales</taxon>
        <taxon>Herpotrichiellaceae</taxon>
        <taxon>Cladophialophora</taxon>
    </lineage>
</organism>
<proteinExistence type="predicted"/>
<gene>
    <name evidence="2" type="ORF">H2200_006785</name>
</gene>
<evidence type="ECO:0000313" key="3">
    <source>
        <dbReference type="Proteomes" id="UP001172673"/>
    </source>
</evidence>
<evidence type="ECO:0000313" key="2">
    <source>
        <dbReference type="EMBL" id="KAJ9609014.1"/>
    </source>
</evidence>
<reference evidence="2" key="1">
    <citation type="submission" date="2022-10" db="EMBL/GenBank/DDBJ databases">
        <title>Culturing micro-colonial fungi from biological soil crusts in the Mojave desert and describing Neophaeococcomyces mojavensis, and introducing the new genera and species Taxawa tesnikishii.</title>
        <authorList>
            <person name="Kurbessoian T."/>
            <person name="Stajich J.E."/>
        </authorList>
    </citation>
    <scope>NUCLEOTIDE SEQUENCE</scope>
    <source>
        <strain evidence="2">TK_41</strain>
    </source>
</reference>
<protein>
    <submittedName>
        <fullName evidence="2">Uncharacterized protein</fullName>
    </submittedName>
</protein>
<dbReference type="AlphaFoldDB" id="A0AA39CI70"/>
<feature type="region of interest" description="Disordered" evidence="1">
    <location>
        <begin position="1"/>
        <end position="28"/>
    </location>
</feature>
<dbReference type="EMBL" id="JAPDRK010000009">
    <property type="protein sequence ID" value="KAJ9609014.1"/>
    <property type="molecule type" value="Genomic_DNA"/>
</dbReference>
<name>A0AA39CI70_9EURO</name>
<feature type="compositionally biased region" description="Polar residues" evidence="1">
    <location>
        <begin position="7"/>
        <end position="28"/>
    </location>
</feature>
<evidence type="ECO:0000256" key="1">
    <source>
        <dbReference type="SAM" id="MobiDB-lite"/>
    </source>
</evidence>